<evidence type="ECO:0000313" key="2">
    <source>
        <dbReference type="EMBL" id="EHM54179.1"/>
    </source>
</evidence>
<dbReference type="HOGENOM" id="CLU_1657667_0_0_6"/>
<proteinExistence type="predicted"/>
<keyword evidence="1" id="KW-1133">Transmembrane helix</keyword>
<keyword evidence="1" id="KW-0812">Transmembrane</keyword>
<comment type="caution">
    <text evidence="2">The sequence shown here is derived from an EMBL/GenBank/DDBJ whole genome shotgun (WGS) entry which is preliminary data.</text>
</comment>
<dbReference type="AlphaFoldDB" id="G9ZF73"/>
<dbReference type="STRING" id="797473.HMPREF9080_01429"/>
<keyword evidence="1" id="KW-0472">Membrane</keyword>
<name>G9ZF73_9GAMM</name>
<sequence length="159" mass="16866">MLCITTPFSRNVATCLHVKRIGFPLNCRHCQGAFATGVVEDHNAPFAAKIGDIHDEVSRRHLQGRAGRLRGCFGEMTADGFDAASVLPGKLCVGLLANAVRLPEGVGVKLAAAAERLVAGGAFVALFAITGSVLLDLYLSRKKAFFCVQRLSTPESLIA</sequence>
<evidence type="ECO:0000256" key="1">
    <source>
        <dbReference type="SAM" id="Phobius"/>
    </source>
</evidence>
<reference evidence="2 3" key="1">
    <citation type="submission" date="2011-08" db="EMBL/GenBank/DDBJ databases">
        <authorList>
            <person name="Weinstock G."/>
            <person name="Sodergren E."/>
            <person name="Clifton S."/>
            <person name="Fulton L."/>
            <person name="Fulton B."/>
            <person name="Courtney L."/>
            <person name="Fronick C."/>
            <person name="Harrison M."/>
            <person name="Strong C."/>
            <person name="Farmer C."/>
            <person name="Delahaunty K."/>
            <person name="Markovic C."/>
            <person name="Hall O."/>
            <person name="Minx P."/>
            <person name="Tomlinson C."/>
            <person name="Mitreva M."/>
            <person name="Hou S."/>
            <person name="Chen J."/>
            <person name="Wollam A."/>
            <person name="Pepin K.H."/>
            <person name="Johnson M."/>
            <person name="Bhonagiri V."/>
            <person name="Zhang X."/>
            <person name="Suruliraj S."/>
            <person name="Warren W."/>
            <person name="Chinwalla A."/>
            <person name="Mardis E.R."/>
            <person name="Wilson R.K."/>
        </authorList>
    </citation>
    <scope>NUCLEOTIDE SEQUENCE [LARGE SCALE GENOMIC DNA]</scope>
    <source>
        <strain evidence="2 3">F0432</strain>
    </source>
</reference>
<gene>
    <name evidence="2" type="ORF">HMPREF9080_01429</name>
</gene>
<feature type="transmembrane region" description="Helical" evidence="1">
    <location>
        <begin position="117"/>
        <end position="139"/>
    </location>
</feature>
<organism evidence="2 3">
    <name type="scientific">Cardiobacterium valvarum F0432</name>
    <dbReference type="NCBI Taxonomy" id="797473"/>
    <lineage>
        <taxon>Bacteria</taxon>
        <taxon>Pseudomonadati</taxon>
        <taxon>Pseudomonadota</taxon>
        <taxon>Gammaproteobacteria</taxon>
        <taxon>Cardiobacteriales</taxon>
        <taxon>Cardiobacteriaceae</taxon>
        <taxon>Cardiobacterium</taxon>
    </lineage>
</organism>
<dbReference type="Proteomes" id="UP000004750">
    <property type="component" value="Unassembled WGS sequence"/>
</dbReference>
<accession>G9ZF73</accession>
<protein>
    <submittedName>
        <fullName evidence="2">Uncharacterized protein</fullName>
    </submittedName>
</protein>
<evidence type="ECO:0000313" key="3">
    <source>
        <dbReference type="Proteomes" id="UP000004750"/>
    </source>
</evidence>
<dbReference type="EMBL" id="AGCM01000076">
    <property type="protein sequence ID" value="EHM54179.1"/>
    <property type="molecule type" value="Genomic_DNA"/>
</dbReference>